<evidence type="ECO:0000256" key="1">
    <source>
        <dbReference type="SAM" id="MobiDB-lite"/>
    </source>
</evidence>
<feature type="compositionally biased region" description="Acidic residues" evidence="1">
    <location>
        <begin position="45"/>
        <end position="88"/>
    </location>
</feature>
<reference evidence="3 4" key="1">
    <citation type="submission" date="2020-04" db="EMBL/GenBank/DDBJ databases">
        <title>MicrobeNet Type strains.</title>
        <authorList>
            <person name="Nicholson A.C."/>
        </authorList>
    </citation>
    <scope>NUCLEOTIDE SEQUENCE [LARGE SCALE GENOMIC DNA]</scope>
    <source>
        <strain evidence="3 4">ATCC 23612</strain>
    </source>
</reference>
<name>A0A7X6MGP8_9ACTN</name>
<dbReference type="PROSITE" id="PS51257">
    <property type="entry name" value="PROKAR_LIPOPROTEIN"/>
    <property type="match status" value="1"/>
</dbReference>
<proteinExistence type="predicted"/>
<keyword evidence="2" id="KW-0732">Signal</keyword>
<comment type="caution">
    <text evidence="3">The sequence shown here is derived from an EMBL/GenBank/DDBJ whole genome shotgun (WGS) entry which is preliminary data.</text>
</comment>
<keyword evidence="4" id="KW-1185">Reference proteome</keyword>
<evidence type="ECO:0000313" key="3">
    <source>
        <dbReference type="EMBL" id="NKY99343.1"/>
    </source>
</evidence>
<feature type="chain" id="PRO_5038627943" evidence="2">
    <location>
        <begin position="25"/>
        <end position="88"/>
    </location>
</feature>
<dbReference type="EMBL" id="JAAXPG010000015">
    <property type="protein sequence ID" value="NKY99343.1"/>
    <property type="molecule type" value="Genomic_DNA"/>
</dbReference>
<protein>
    <submittedName>
        <fullName evidence="3">DNA primase</fullName>
    </submittedName>
</protein>
<accession>A0A7X6MGP8</accession>
<dbReference type="Proteomes" id="UP000553209">
    <property type="component" value="Unassembled WGS sequence"/>
</dbReference>
<dbReference type="AlphaFoldDB" id="A0A7X6MGP8"/>
<evidence type="ECO:0000256" key="2">
    <source>
        <dbReference type="SAM" id="SignalP"/>
    </source>
</evidence>
<feature type="region of interest" description="Disordered" evidence="1">
    <location>
        <begin position="39"/>
        <end position="88"/>
    </location>
</feature>
<feature type="signal peptide" evidence="2">
    <location>
        <begin position="1"/>
        <end position="24"/>
    </location>
</feature>
<evidence type="ECO:0000313" key="4">
    <source>
        <dbReference type="Proteomes" id="UP000553209"/>
    </source>
</evidence>
<gene>
    <name evidence="3" type="ORF">HGB44_16970</name>
</gene>
<sequence>MKMFEPFLAALAALRRVLAVGALATVVVLGTAACDDLMPNVSVEQGEDDDDGGDDGGDDEDGGDDGDDGGDGGDGGDEDGEDGEDGDD</sequence>
<organism evidence="3 4">
    <name type="scientific">Nocardiopsis alborubida</name>
    <dbReference type="NCBI Taxonomy" id="146802"/>
    <lineage>
        <taxon>Bacteria</taxon>
        <taxon>Bacillati</taxon>
        <taxon>Actinomycetota</taxon>
        <taxon>Actinomycetes</taxon>
        <taxon>Streptosporangiales</taxon>
        <taxon>Nocardiopsidaceae</taxon>
        <taxon>Nocardiopsis</taxon>
    </lineage>
</organism>